<proteinExistence type="predicted"/>
<feature type="transmembrane region" description="Helical" evidence="1">
    <location>
        <begin position="20"/>
        <end position="39"/>
    </location>
</feature>
<sequence>MFWVHSDSVEPKLQHVLCHCYAAINIFIKIFYVLFTFSYTGEPPNEDFQKRKKSKE</sequence>
<dbReference type="AlphaFoldDB" id="A0ABD0P5U2"/>
<evidence type="ECO:0000256" key="1">
    <source>
        <dbReference type="SAM" id="Phobius"/>
    </source>
</evidence>
<protein>
    <submittedName>
        <fullName evidence="2">Uncharacterized protein</fullName>
    </submittedName>
</protein>
<gene>
    <name evidence="2" type="ORF">M9458_036688</name>
</gene>
<name>A0ABD0P5U2_CIRMR</name>
<feature type="non-terminal residue" evidence="2">
    <location>
        <position position="56"/>
    </location>
</feature>
<evidence type="ECO:0000313" key="3">
    <source>
        <dbReference type="Proteomes" id="UP001529510"/>
    </source>
</evidence>
<evidence type="ECO:0000313" key="2">
    <source>
        <dbReference type="EMBL" id="KAL0168466.1"/>
    </source>
</evidence>
<reference evidence="2 3" key="1">
    <citation type="submission" date="2024-05" db="EMBL/GenBank/DDBJ databases">
        <title>Genome sequencing and assembly of Indian major carp, Cirrhinus mrigala (Hamilton, 1822).</title>
        <authorList>
            <person name="Mohindra V."/>
            <person name="Chowdhury L.M."/>
            <person name="Lal K."/>
            <person name="Jena J.K."/>
        </authorList>
    </citation>
    <scope>NUCLEOTIDE SEQUENCE [LARGE SCALE GENOMIC DNA]</scope>
    <source>
        <strain evidence="2">CM1030</strain>
        <tissue evidence="2">Blood</tissue>
    </source>
</reference>
<dbReference type="Proteomes" id="UP001529510">
    <property type="component" value="Unassembled WGS sequence"/>
</dbReference>
<accession>A0ABD0P5U2</accession>
<organism evidence="2 3">
    <name type="scientific">Cirrhinus mrigala</name>
    <name type="common">Mrigala</name>
    <dbReference type="NCBI Taxonomy" id="683832"/>
    <lineage>
        <taxon>Eukaryota</taxon>
        <taxon>Metazoa</taxon>
        <taxon>Chordata</taxon>
        <taxon>Craniata</taxon>
        <taxon>Vertebrata</taxon>
        <taxon>Euteleostomi</taxon>
        <taxon>Actinopterygii</taxon>
        <taxon>Neopterygii</taxon>
        <taxon>Teleostei</taxon>
        <taxon>Ostariophysi</taxon>
        <taxon>Cypriniformes</taxon>
        <taxon>Cyprinidae</taxon>
        <taxon>Labeoninae</taxon>
        <taxon>Labeonini</taxon>
        <taxon>Cirrhinus</taxon>
    </lineage>
</organism>
<keyword evidence="1" id="KW-1133">Transmembrane helix</keyword>
<keyword evidence="3" id="KW-1185">Reference proteome</keyword>
<comment type="caution">
    <text evidence="2">The sequence shown here is derived from an EMBL/GenBank/DDBJ whole genome shotgun (WGS) entry which is preliminary data.</text>
</comment>
<keyword evidence="1" id="KW-0812">Transmembrane</keyword>
<dbReference type="EMBL" id="JAMKFB020000018">
    <property type="protein sequence ID" value="KAL0168466.1"/>
    <property type="molecule type" value="Genomic_DNA"/>
</dbReference>
<keyword evidence="1" id="KW-0472">Membrane</keyword>